<dbReference type="RefSeq" id="XP_005111011.1">
    <property type="nucleotide sequence ID" value="XM_005110954.3"/>
</dbReference>
<proteinExistence type="predicted"/>
<name>A0ABM0K824_APLCA</name>
<reference evidence="3" key="1">
    <citation type="submission" date="2025-08" db="UniProtKB">
        <authorList>
            <consortium name="RefSeq"/>
        </authorList>
    </citation>
    <scope>IDENTIFICATION</scope>
</reference>
<sequence length="243" mass="27151">MAKLCVLVAVVFVFGVQSAPQKELTCSVASLQEDMEKSLMSCMISEPLLMMEIMKNMRSPDKMENIGFICDNKQKMAALLNCMIHKFSECVPPSAQDMIFKIIPDEKRWGDVFTLVCDNKEVLSEQCMSPTDSQRFLQCYTEKLGGLSNLVSTLGSSENLNPLLCKVISWDMQCFKANAGSCSGDYLDLMMRLLKMVVSVPNCPMTLAGHKRLENALSSIMVHGHPLHFQPQGEARYKTPGNY</sequence>
<dbReference type="GeneID" id="101858369"/>
<keyword evidence="2" id="KW-1185">Reference proteome</keyword>
<keyword evidence="1" id="KW-0732">Signal</keyword>
<accession>A0ABM0K824</accession>
<organism evidence="2 3">
    <name type="scientific">Aplysia californica</name>
    <name type="common">California sea hare</name>
    <dbReference type="NCBI Taxonomy" id="6500"/>
    <lineage>
        <taxon>Eukaryota</taxon>
        <taxon>Metazoa</taxon>
        <taxon>Spiralia</taxon>
        <taxon>Lophotrochozoa</taxon>
        <taxon>Mollusca</taxon>
        <taxon>Gastropoda</taxon>
        <taxon>Heterobranchia</taxon>
        <taxon>Euthyneura</taxon>
        <taxon>Tectipleura</taxon>
        <taxon>Aplysiida</taxon>
        <taxon>Aplysioidea</taxon>
        <taxon>Aplysiidae</taxon>
        <taxon>Aplysia</taxon>
    </lineage>
</organism>
<evidence type="ECO:0000313" key="3">
    <source>
        <dbReference type="RefSeq" id="XP_005111011.1"/>
    </source>
</evidence>
<gene>
    <name evidence="3" type="primary">LOC101858369</name>
</gene>
<evidence type="ECO:0000313" key="2">
    <source>
        <dbReference type="Proteomes" id="UP000694888"/>
    </source>
</evidence>
<dbReference type="Proteomes" id="UP000694888">
    <property type="component" value="Unplaced"/>
</dbReference>
<feature type="chain" id="PRO_5047472660" evidence="1">
    <location>
        <begin position="19"/>
        <end position="243"/>
    </location>
</feature>
<evidence type="ECO:0000256" key="1">
    <source>
        <dbReference type="SAM" id="SignalP"/>
    </source>
</evidence>
<protein>
    <submittedName>
        <fullName evidence="3">Uncharacterized protein LOC101858369 isoform X1</fullName>
    </submittedName>
</protein>
<feature type="signal peptide" evidence="1">
    <location>
        <begin position="1"/>
        <end position="18"/>
    </location>
</feature>